<organism evidence="1 2">
    <name type="scientific">Longimicrobium terrae</name>
    <dbReference type="NCBI Taxonomy" id="1639882"/>
    <lineage>
        <taxon>Bacteria</taxon>
        <taxon>Pseudomonadati</taxon>
        <taxon>Gemmatimonadota</taxon>
        <taxon>Longimicrobiia</taxon>
        <taxon>Longimicrobiales</taxon>
        <taxon>Longimicrobiaceae</taxon>
        <taxon>Longimicrobium</taxon>
    </lineage>
</organism>
<gene>
    <name evidence="1" type="ORF">HNQ61_003707</name>
</gene>
<comment type="caution">
    <text evidence="1">The sequence shown here is derived from an EMBL/GenBank/DDBJ whole genome shotgun (WGS) entry which is preliminary data.</text>
</comment>
<name>A0A841H290_9BACT</name>
<evidence type="ECO:0000313" key="2">
    <source>
        <dbReference type="Proteomes" id="UP000582837"/>
    </source>
</evidence>
<dbReference type="SUPFAM" id="SSF63829">
    <property type="entry name" value="Calcium-dependent phosphotriesterase"/>
    <property type="match status" value="1"/>
</dbReference>
<dbReference type="Proteomes" id="UP000582837">
    <property type="component" value="Unassembled WGS sequence"/>
</dbReference>
<keyword evidence="2" id="KW-1185">Reference proteome</keyword>
<proteinExistence type="predicted"/>
<sequence>MVPATALLLAAGCGEAGAGGKSAGDKPVQWCEIAESGVTLPSQVRETSGAALDPRGGGVFWSHGDSGSPPELFALGPNGEPQATLTLTGARNQDWEDVSLGACDGGQCLYVADIGDNGKDKKDPVALYRVPLPAAAGEHKARADRFQARYPGGPRDTEAMFTLPDGSIYLINKGQSEPIELYRWPTPLQPGPVDLVRVRELAPRAGQLGDRVTGAGASPDGTWVAVRTYSTLALYRTAELLGSGGPAYTLDLAPLDEAQGEAVAMGPGGVILLTSEGAQHHVPARATWLRCSLPAS</sequence>
<evidence type="ECO:0000313" key="1">
    <source>
        <dbReference type="EMBL" id="MBB6072046.1"/>
    </source>
</evidence>
<protein>
    <recommendedName>
        <fullName evidence="3">Phytase-like domain-containing protein</fullName>
    </recommendedName>
</protein>
<accession>A0A841H290</accession>
<evidence type="ECO:0008006" key="3">
    <source>
        <dbReference type="Google" id="ProtNLM"/>
    </source>
</evidence>
<dbReference type="AlphaFoldDB" id="A0A841H290"/>
<dbReference type="EMBL" id="JACHIA010000012">
    <property type="protein sequence ID" value="MBB6072046.1"/>
    <property type="molecule type" value="Genomic_DNA"/>
</dbReference>
<reference evidence="1 2" key="1">
    <citation type="submission" date="2020-08" db="EMBL/GenBank/DDBJ databases">
        <title>Genomic Encyclopedia of Type Strains, Phase IV (KMG-IV): sequencing the most valuable type-strain genomes for metagenomic binning, comparative biology and taxonomic classification.</title>
        <authorList>
            <person name="Goeker M."/>
        </authorList>
    </citation>
    <scope>NUCLEOTIDE SEQUENCE [LARGE SCALE GENOMIC DNA]</scope>
    <source>
        <strain evidence="1 2">DSM 29007</strain>
    </source>
</reference>